<evidence type="ECO:0000313" key="3">
    <source>
        <dbReference type="EMBL" id="MDT0379667.1"/>
    </source>
</evidence>
<feature type="compositionally biased region" description="Polar residues" evidence="1">
    <location>
        <begin position="1"/>
        <end position="16"/>
    </location>
</feature>
<accession>A0ABU2NUK5</accession>
<gene>
    <name evidence="3" type="ORF">RM572_12910</name>
</gene>
<keyword evidence="2" id="KW-0732">Signal</keyword>
<evidence type="ECO:0000313" key="4">
    <source>
        <dbReference type="Proteomes" id="UP001183414"/>
    </source>
</evidence>
<evidence type="ECO:0000256" key="1">
    <source>
        <dbReference type="SAM" id="MobiDB-lite"/>
    </source>
</evidence>
<sequence length="95" mass="9382">MGAQTTSSTTDGQRSTRAGRGRGAVLSVLTAALFSLSAGAAAASPVVTPPSPQHLQGEVSVSQSVVDDVCSGLTGVLPSAGAMPDVVCKNVNGWQ</sequence>
<evidence type="ECO:0000256" key="2">
    <source>
        <dbReference type="SAM" id="SignalP"/>
    </source>
</evidence>
<dbReference type="Proteomes" id="UP001183414">
    <property type="component" value="Unassembled WGS sequence"/>
</dbReference>
<comment type="caution">
    <text evidence="3">The sequence shown here is derived from an EMBL/GenBank/DDBJ whole genome shotgun (WGS) entry which is preliminary data.</text>
</comment>
<organism evidence="3 4">
    <name type="scientific">Streptomyces hazeniae</name>
    <dbReference type="NCBI Taxonomy" id="3075538"/>
    <lineage>
        <taxon>Bacteria</taxon>
        <taxon>Bacillati</taxon>
        <taxon>Actinomycetota</taxon>
        <taxon>Actinomycetes</taxon>
        <taxon>Kitasatosporales</taxon>
        <taxon>Streptomycetaceae</taxon>
        <taxon>Streptomyces</taxon>
    </lineage>
</organism>
<proteinExistence type="predicted"/>
<dbReference type="RefSeq" id="WP_158687344.1">
    <property type="nucleotide sequence ID" value="NZ_JAVREQ010000010.1"/>
</dbReference>
<feature type="region of interest" description="Disordered" evidence="1">
    <location>
        <begin position="1"/>
        <end position="21"/>
    </location>
</feature>
<reference evidence="4" key="1">
    <citation type="submission" date="2023-07" db="EMBL/GenBank/DDBJ databases">
        <title>30 novel species of actinomycetes from the DSMZ collection.</title>
        <authorList>
            <person name="Nouioui I."/>
        </authorList>
    </citation>
    <scope>NUCLEOTIDE SEQUENCE [LARGE SCALE GENOMIC DNA]</scope>
    <source>
        <strain evidence="4">DSM 42041</strain>
    </source>
</reference>
<feature type="chain" id="PRO_5046785632" evidence="2">
    <location>
        <begin position="41"/>
        <end position="95"/>
    </location>
</feature>
<feature type="signal peptide" evidence="2">
    <location>
        <begin position="1"/>
        <end position="40"/>
    </location>
</feature>
<keyword evidence="4" id="KW-1185">Reference proteome</keyword>
<name>A0ABU2NUK5_9ACTN</name>
<dbReference type="EMBL" id="JAVREQ010000010">
    <property type="protein sequence ID" value="MDT0379667.1"/>
    <property type="molecule type" value="Genomic_DNA"/>
</dbReference>
<protein>
    <submittedName>
        <fullName evidence="3">Uncharacterized protein</fullName>
    </submittedName>
</protein>